<feature type="transmembrane region" description="Helical" evidence="1">
    <location>
        <begin position="7"/>
        <end position="25"/>
    </location>
</feature>
<evidence type="ECO:0000313" key="2">
    <source>
        <dbReference type="EMBL" id="EDZ95771.1"/>
    </source>
</evidence>
<proteinExistence type="predicted"/>
<comment type="caution">
    <text evidence="2">The sequence shown here is derived from an EMBL/GenBank/DDBJ whole genome shotgun (WGS) entry which is preliminary data.</text>
</comment>
<feature type="transmembrane region" description="Helical" evidence="1">
    <location>
        <begin position="31"/>
        <end position="49"/>
    </location>
</feature>
<sequence precursor="true">MDFTFKIILLVTGVFLFFGGVMPAGALGQKGRIICILVGLALIAVSIGYPNP</sequence>
<evidence type="ECO:0000256" key="1">
    <source>
        <dbReference type="SAM" id="Phobius"/>
    </source>
</evidence>
<keyword evidence="1" id="KW-1133">Transmembrane helix</keyword>
<gene>
    <name evidence="2" type="ORF">AmaxDRAFT_1461</name>
</gene>
<keyword evidence="1" id="KW-0812">Transmembrane</keyword>
<dbReference type="EMBL" id="ABYK01000008">
    <property type="protein sequence ID" value="EDZ95771.1"/>
    <property type="molecule type" value="Genomic_DNA"/>
</dbReference>
<protein>
    <submittedName>
        <fullName evidence="2">Uncharacterized protein</fullName>
    </submittedName>
</protein>
<dbReference type="AlphaFoldDB" id="B5VY69"/>
<reference evidence="2 3" key="1">
    <citation type="journal article" date="2011" name="Appl. Environ. Microbiol.">
        <title>Contribution of a Sodium Ion Gradient to Energy Conservation during Fermentation in the Cyanobacterium Arthrospira (Spirulina) maxima CS-328.</title>
        <authorList>
            <person name="Carrieri D."/>
            <person name="Ananyev G."/>
            <person name="Lenz O."/>
            <person name="Bryant D.A."/>
            <person name="Dismukes G.C."/>
        </authorList>
    </citation>
    <scope>NUCLEOTIDE SEQUENCE [LARGE SCALE GENOMIC DNA]</scope>
    <source>
        <strain evidence="2 3">CS-328</strain>
    </source>
</reference>
<keyword evidence="1" id="KW-0472">Membrane</keyword>
<evidence type="ECO:0000313" key="3">
    <source>
        <dbReference type="Proteomes" id="UP000004061"/>
    </source>
</evidence>
<dbReference type="Proteomes" id="UP000004061">
    <property type="component" value="Unassembled WGS sequence"/>
</dbReference>
<organism evidence="2 3">
    <name type="scientific">Limnospira maxima CS-328</name>
    <dbReference type="NCBI Taxonomy" id="513049"/>
    <lineage>
        <taxon>Bacteria</taxon>
        <taxon>Bacillati</taxon>
        <taxon>Cyanobacteriota</taxon>
        <taxon>Cyanophyceae</taxon>
        <taxon>Oscillatoriophycideae</taxon>
        <taxon>Oscillatoriales</taxon>
        <taxon>Sirenicapillariaceae</taxon>
        <taxon>Limnospira</taxon>
    </lineage>
</organism>
<keyword evidence="3" id="KW-1185">Reference proteome</keyword>
<dbReference type="RefSeq" id="WP_006668707.1">
    <property type="nucleotide sequence ID" value="NZ_ABYK01000008.1"/>
</dbReference>
<accession>B5VY69</accession>
<name>B5VY69_LIMMA</name>